<dbReference type="OrthoDB" id="10369099at2759"/>
<dbReference type="AlphaFoldDB" id="A0A096P821"/>
<gene>
    <name evidence="2" type="ORF">OT_ostta16g01350</name>
</gene>
<dbReference type="GO" id="GO:0003676">
    <property type="term" value="F:nucleic acid binding"/>
    <property type="evidence" value="ECO:0007669"/>
    <property type="project" value="InterPro"/>
</dbReference>
<organism evidence="2 3">
    <name type="scientific">Ostreococcus tauri</name>
    <name type="common">Marine green alga</name>
    <dbReference type="NCBI Taxonomy" id="70448"/>
    <lineage>
        <taxon>Eukaryota</taxon>
        <taxon>Viridiplantae</taxon>
        <taxon>Chlorophyta</taxon>
        <taxon>Mamiellophyceae</taxon>
        <taxon>Mamiellales</taxon>
        <taxon>Bathycoccaceae</taxon>
        <taxon>Ostreococcus</taxon>
    </lineage>
</organism>
<dbReference type="Gene3D" id="3.30.420.10">
    <property type="entry name" value="Ribonuclease H-like superfamily/Ribonuclease H"/>
    <property type="match status" value="1"/>
</dbReference>
<proteinExistence type="predicted"/>
<dbReference type="RefSeq" id="XP_003083583.2">
    <property type="nucleotide sequence ID" value="XM_003083535.2"/>
</dbReference>
<evidence type="ECO:0000313" key="3">
    <source>
        <dbReference type="Proteomes" id="UP000009170"/>
    </source>
</evidence>
<dbReference type="KEGG" id="ota:OT_ostta16g01350"/>
<dbReference type="GeneID" id="9830957"/>
<dbReference type="Proteomes" id="UP000009170">
    <property type="component" value="Unassembled WGS sequence"/>
</dbReference>
<dbReference type="InParanoid" id="A0A096P821"/>
<dbReference type="EMBL" id="CAID01000016">
    <property type="protein sequence ID" value="CEG00347.1"/>
    <property type="molecule type" value="Genomic_DNA"/>
</dbReference>
<evidence type="ECO:0000313" key="2">
    <source>
        <dbReference type="EMBL" id="CEG00347.1"/>
    </source>
</evidence>
<dbReference type="SUPFAM" id="SSF53098">
    <property type="entry name" value="Ribonuclease H-like"/>
    <property type="match status" value="1"/>
</dbReference>
<protein>
    <submittedName>
        <fullName evidence="2">Ribonuclease H-like domain</fullName>
    </submittedName>
</protein>
<name>A0A096P821_OSTTA</name>
<dbReference type="InterPro" id="IPR012337">
    <property type="entry name" value="RNaseH-like_sf"/>
</dbReference>
<comment type="caution">
    <text evidence="2">The sequence shown here is derived from an EMBL/GenBank/DDBJ whole genome shotgun (WGS) entry which is preliminary data.</text>
</comment>
<reference evidence="3" key="1">
    <citation type="journal article" date="2006" name="Proc. Natl. Acad. Sci. U.S.A.">
        <title>Genome analysis of the smallest free-living eukaryote Ostreococcus tauri unveils many unique features.</title>
        <authorList>
            <person name="Derelle E."/>
            <person name="Ferraz C."/>
            <person name="Rombauts S."/>
            <person name="Rouze P."/>
            <person name="Worden A.Z."/>
            <person name="Robbens S."/>
            <person name="Partensky F."/>
            <person name="Degroeve S."/>
            <person name="Echeynie S."/>
            <person name="Cooke R."/>
            <person name="Saeys Y."/>
            <person name="Wuyts J."/>
            <person name="Jabbari K."/>
            <person name="Bowler C."/>
            <person name="Panaud O."/>
            <person name="Piegu B."/>
            <person name="Ball S.G."/>
            <person name="Ral J.-P."/>
            <person name="Bouget F.-Y."/>
            <person name="Piganeau G."/>
            <person name="De Baets B."/>
            <person name="Picard A."/>
            <person name="Delseny M."/>
            <person name="Demaille J."/>
            <person name="Van de Peer Y."/>
            <person name="Moreau H."/>
        </authorList>
    </citation>
    <scope>NUCLEOTIDE SEQUENCE [LARGE SCALE GENOMIC DNA]</scope>
    <source>
        <strain evidence="3">OTTH 0595 / CCAP 157/2 / RCC745</strain>
    </source>
</reference>
<evidence type="ECO:0000256" key="1">
    <source>
        <dbReference type="SAM" id="MobiDB-lite"/>
    </source>
</evidence>
<sequence length="747" mass="81203">MQTHAIANDKPTIHVLTSYAVRGTKEDGALPSLRVVPLTLSDNEGKPCVQALWSAVRLMREGTNVRTMSERPFEANGGRGTELFAQAGTRDEGEVLRFGVATTSARDLALKALGRGSTREVMEGTPFDLLPSFPAFEKRVAYAEILRESLYEHALRVFEDMFDISRVGRSGIMLTSKLARGSWAWTAVSDAVAVLDQYTLDVEIDDENSARVLCTLGHELRSPLSVRQILDDPSLMDLPEGAEVVALGGPHLQGQLSYANIGGKKIGEPREDLKGDSLLSYHRNRYPARIALLEHARESDECVQLVQPGRPPVAYPAELLSPVIKLHNLDANTRDAIASTCAGMPSDLQRRVTAVRSMLGQPFAPLMNLDERMQRLDNQFAVSSGADTRRGSLDTGPAIMPLSSSQSSPLPPLYLLLGRSMQGSEAAVKYVEHLVKDVESTLIDWNASEDVIRAIKSDLASAEISWYDDKSIGSARNDLAQAFRASRSATFLIPLSTQLPFVEASARQAGSRVSYASTVRWAADDNDAKRICFVLIARHGGQATVCRDAIVPEDAYVVGAGMKPGLPILDAFGRVISRQHGAPSGATITSAVRTSIDAGLKKISVHHAGESDEDDIRSATELAHENDVSMLSLVDVLEHDFGRVLGWNKDTGSVVQPDRGFWSPLGSNDAVAVTTGMESNLARGVARPLRIRRRLGDVDIASSVNQIFRLCFVDTHFLKSGSSFRLPLSLRSIDPSSIDVVLVRPPR</sequence>
<dbReference type="InterPro" id="IPR036397">
    <property type="entry name" value="RNaseH_sf"/>
</dbReference>
<feature type="region of interest" description="Disordered" evidence="1">
    <location>
        <begin position="384"/>
        <end position="405"/>
    </location>
</feature>
<keyword evidence="3" id="KW-1185">Reference proteome</keyword>
<reference evidence="2 3" key="2">
    <citation type="journal article" date="2014" name="BMC Genomics">
        <title>An improved genome of the model marine alga Ostreococcus tauri unfolds by assessing Illumina de novo assemblies.</title>
        <authorList>
            <person name="Blanc-Mathieu R."/>
            <person name="Verhelst B."/>
            <person name="Derelle E."/>
            <person name="Rombauts S."/>
            <person name="Bouget F.Y."/>
            <person name="Carre I."/>
            <person name="Chateau A."/>
            <person name="Eyre-Walker A."/>
            <person name="Grimsley N."/>
            <person name="Moreau H."/>
            <person name="Piegu B."/>
            <person name="Rivals E."/>
            <person name="Schackwitz W."/>
            <person name="Van de Peer Y."/>
            <person name="Piganeau G."/>
        </authorList>
    </citation>
    <scope>NUCLEOTIDE SEQUENCE [LARGE SCALE GENOMIC DNA]</scope>
    <source>
        <strain evidence="3">OTTH 0595 / CCAP 157/2 / RCC745</strain>
    </source>
</reference>
<accession>A0A096P821</accession>